<dbReference type="AlphaFoldDB" id="A0A133V6L5"/>
<evidence type="ECO:0000313" key="7">
    <source>
        <dbReference type="EMBL" id="KXB02088.1"/>
    </source>
</evidence>
<dbReference type="SUPFAM" id="SSF55159">
    <property type="entry name" value="eIF1-like"/>
    <property type="match status" value="1"/>
</dbReference>
<keyword evidence="8" id="KW-1185">Reference proteome</keyword>
<gene>
    <name evidence="7" type="ORF">AKJ45_03735</name>
</gene>
<organism evidence="7 8">
    <name type="scientific">candidate division MSBL1 archaeon SCGC-AAA261F19</name>
    <dbReference type="NCBI Taxonomy" id="1698275"/>
    <lineage>
        <taxon>Archaea</taxon>
        <taxon>Methanobacteriati</taxon>
        <taxon>Methanobacteriota</taxon>
        <taxon>candidate division MSBL1</taxon>
    </lineage>
</organism>
<sequence>MPEICPTCGLPKEICTCEEIAREQQRIGIYSAKRKFGKIVTIIEGINEKQVDLEDLAKKLKTNLACGGTVKNGRIELQGNHKSRVREMLTDMGFSPNMIDLR</sequence>
<dbReference type="InterPro" id="IPR036877">
    <property type="entry name" value="SUI1_dom_sf"/>
</dbReference>
<comment type="caution">
    <text evidence="7">The sequence shown here is derived from an EMBL/GenBank/DDBJ whole genome shotgun (WGS) entry which is preliminary data.</text>
</comment>
<evidence type="ECO:0000256" key="5">
    <source>
        <dbReference type="PIRNR" id="PIRNR037511"/>
    </source>
</evidence>
<evidence type="ECO:0000256" key="4">
    <source>
        <dbReference type="HAMAP-Rule" id="MF_00604"/>
    </source>
</evidence>
<dbReference type="PANTHER" id="PTHR12789:SF0">
    <property type="entry name" value="DENSITY-REGULATED PROTEIN"/>
    <property type="match status" value="1"/>
</dbReference>
<evidence type="ECO:0000256" key="1">
    <source>
        <dbReference type="ARBA" id="ARBA00005422"/>
    </source>
</evidence>
<name>A0A133V6L5_9EURY</name>
<dbReference type="GO" id="GO:0006417">
    <property type="term" value="P:regulation of translation"/>
    <property type="evidence" value="ECO:0007669"/>
    <property type="project" value="UniProtKB-UniRule"/>
</dbReference>
<dbReference type="PIRSF" id="PIRSF037511">
    <property type="entry name" value="Transl_init_SUI1_pro"/>
    <property type="match status" value="1"/>
</dbReference>
<proteinExistence type="inferred from homology"/>
<feature type="domain" description="SUI1" evidence="6">
    <location>
        <begin position="27"/>
        <end position="93"/>
    </location>
</feature>
<keyword evidence="7" id="KW-0396">Initiation factor</keyword>
<dbReference type="CDD" id="cd11567">
    <property type="entry name" value="YciH_like"/>
    <property type="match status" value="1"/>
</dbReference>
<reference evidence="7 8" key="1">
    <citation type="journal article" date="2016" name="Sci. Rep.">
        <title>Metabolic traits of an uncultured archaeal lineage -MSBL1- from brine pools of the Red Sea.</title>
        <authorList>
            <person name="Mwirichia R."/>
            <person name="Alam I."/>
            <person name="Rashid M."/>
            <person name="Vinu M."/>
            <person name="Ba-Alawi W."/>
            <person name="Anthony Kamau A."/>
            <person name="Kamanda Ngugi D."/>
            <person name="Goker M."/>
            <person name="Klenk H.P."/>
            <person name="Bajic V."/>
            <person name="Stingl U."/>
        </authorList>
    </citation>
    <scope>NUCLEOTIDE SEQUENCE [LARGE SCALE GENOMIC DNA]</scope>
    <source>
        <strain evidence="7">SCGC-AAA261F19</strain>
    </source>
</reference>
<dbReference type="Proteomes" id="UP000070565">
    <property type="component" value="Unassembled WGS sequence"/>
</dbReference>
<dbReference type="InterPro" id="IPR005872">
    <property type="entry name" value="SUI1_arc_bac"/>
</dbReference>
<dbReference type="GO" id="GO:0002188">
    <property type="term" value="P:translation reinitiation"/>
    <property type="evidence" value="ECO:0007669"/>
    <property type="project" value="UniProtKB-UniRule"/>
</dbReference>
<dbReference type="GO" id="GO:0001731">
    <property type="term" value="P:formation of translation preinitiation complex"/>
    <property type="evidence" value="ECO:0007669"/>
    <property type="project" value="UniProtKB-UniRule"/>
</dbReference>
<dbReference type="PANTHER" id="PTHR12789">
    <property type="entry name" value="DENSITY-REGULATED PROTEIN HOMOLOG"/>
    <property type="match status" value="1"/>
</dbReference>
<protein>
    <recommendedName>
        <fullName evidence="4 5">Protein translation factor SUI1 homolog</fullName>
    </recommendedName>
</protein>
<dbReference type="PROSITE" id="PS50296">
    <property type="entry name" value="SUI1"/>
    <property type="match status" value="1"/>
</dbReference>
<dbReference type="InterPro" id="IPR001950">
    <property type="entry name" value="SUI1"/>
</dbReference>
<keyword evidence="2 4" id="KW-0810">Translation regulation</keyword>
<evidence type="ECO:0000259" key="6">
    <source>
        <dbReference type="PROSITE" id="PS50296"/>
    </source>
</evidence>
<dbReference type="HAMAP" id="MF_00604">
    <property type="entry name" value="SUI1"/>
    <property type="match status" value="1"/>
</dbReference>
<keyword evidence="3 4" id="KW-0648">Protein biosynthesis</keyword>
<dbReference type="GO" id="GO:0003729">
    <property type="term" value="F:mRNA binding"/>
    <property type="evidence" value="ECO:0007669"/>
    <property type="project" value="TreeGrafter"/>
</dbReference>
<accession>A0A133V6L5</accession>
<dbReference type="InterPro" id="IPR022851">
    <property type="entry name" value="SUI1_arc"/>
</dbReference>
<dbReference type="InterPro" id="IPR050318">
    <property type="entry name" value="DENR/SUI1_TIF"/>
</dbReference>
<dbReference type="Pfam" id="PF01253">
    <property type="entry name" value="SUI1"/>
    <property type="match status" value="1"/>
</dbReference>
<evidence type="ECO:0000256" key="2">
    <source>
        <dbReference type="ARBA" id="ARBA00022845"/>
    </source>
</evidence>
<dbReference type="EMBL" id="LHXZ01000072">
    <property type="protein sequence ID" value="KXB02088.1"/>
    <property type="molecule type" value="Genomic_DNA"/>
</dbReference>
<dbReference type="PATRIC" id="fig|1698275.3.peg.814"/>
<dbReference type="NCBIfam" id="TIGR01158">
    <property type="entry name" value="SUI1_rel"/>
    <property type="match status" value="1"/>
</dbReference>
<comment type="similarity">
    <text evidence="1 4 5">Belongs to the SUI1 family.</text>
</comment>
<evidence type="ECO:0000256" key="3">
    <source>
        <dbReference type="ARBA" id="ARBA00022917"/>
    </source>
</evidence>
<dbReference type="GO" id="GO:0003743">
    <property type="term" value="F:translation initiation factor activity"/>
    <property type="evidence" value="ECO:0007669"/>
    <property type="project" value="UniProtKB-UniRule"/>
</dbReference>
<dbReference type="NCBIfam" id="NF002096">
    <property type="entry name" value="PRK00939.1"/>
    <property type="match status" value="1"/>
</dbReference>
<dbReference type="Gene3D" id="3.30.780.10">
    <property type="entry name" value="SUI1-like domain"/>
    <property type="match status" value="1"/>
</dbReference>
<evidence type="ECO:0000313" key="8">
    <source>
        <dbReference type="Proteomes" id="UP000070565"/>
    </source>
</evidence>